<evidence type="ECO:0000259" key="1">
    <source>
        <dbReference type="Pfam" id="PF14111"/>
    </source>
</evidence>
<gene>
    <name evidence="2" type="ORF">PVK06_039193</name>
</gene>
<evidence type="ECO:0000313" key="3">
    <source>
        <dbReference type="Proteomes" id="UP001358586"/>
    </source>
</evidence>
<comment type="caution">
    <text evidence="2">The sequence shown here is derived from an EMBL/GenBank/DDBJ whole genome shotgun (WGS) entry which is preliminary data.</text>
</comment>
<reference evidence="2 3" key="1">
    <citation type="submission" date="2023-03" db="EMBL/GenBank/DDBJ databases">
        <title>WGS of Gossypium arboreum.</title>
        <authorList>
            <person name="Yu D."/>
        </authorList>
    </citation>
    <scope>NUCLEOTIDE SEQUENCE [LARGE SCALE GENOMIC DNA]</scope>
    <source>
        <tissue evidence="2">Leaf</tissue>
    </source>
</reference>
<organism evidence="2 3">
    <name type="scientific">Gossypium arboreum</name>
    <name type="common">Tree cotton</name>
    <name type="synonym">Gossypium nanking</name>
    <dbReference type="NCBI Taxonomy" id="29729"/>
    <lineage>
        <taxon>Eukaryota</taxon>
        <taxon>Viridiplantae</taxon>
        <taxon>Streptophyta</taxon>
        <taxon>Embryophyta</taxon>
        <taxon>Tracheophyta</taxon>
        <taxon>Spermatophyta</taxon>
        <taxon>Magnoliopsida</taxon>
        <taxon>eudicotyledons</taxon>
        <taxon>Gunneridae</taxon>
        <taxon>Pentapetalae</taxon>
        <taxon>rosids</taxon>
        <taxon>malvids</taxon>
        <taxon>Malvales</taxon>
        <taxon>Malvaceae</taxon>
        <taxon>Malvoideae</taxon>
        <taxon>Gossypium</taxon>
    </lineage>
</organism>
<accession>A0ABR0N2V2</accession>
<dbReference type="Proteomes" id="UP001358586">
    <property type="component" value="Chromosome 11"/>
</dbReference>
<evidence type="ECO:0000313" key="2">
    <source>
        <dbReference type="EMBL" id="KAK5784667.1"/>
    </source>
</evidence>
<feature type="domain" description="DUF4283" evidence="1">
    <location>
        <begin position="38"/>
        <end position="90"/>
    </location>
</feature>
<dbReference type="EMBL" id="JARKNE010000011">
    <property type="protein sequence ID" value="KAK5784667.1"/>
    <property type="molecule type" value="Genomic_DNA"/>
</dbReference>
<dbReference type="InterPro" id="IPR025558">
    <property type="entry name" value="DUF4283"/>
</dbReference>
<dbReference type="Pfam" id="PF14111">
    <property type="entry name" value="DUF4283"/>
    <property type="match status" value="1"/>
</dbReference>
<name>A0ABR0N2V2_GOSAR</name>
<keyword evidence="3" id="KW-1185">Reference proteome</keyword>
<proteinExistence type="predicted"/>
<sequence>MEENFGNLNIDDDEEVLVRFAEEDEDVIEDYSWCLVGGTLAGISITDIGEKRILFRFYNQIDFKTVVEGMAWFFNRHLIIFHKMERGEDPL</sequence>
<protein>
    <recommendedName>
        <fullName evidence="1">DUF4283 domain-containing protein</fullName>
    </recommendedName>
</protein>